<dbReference type="AlphaFoldDB" id="A0A7C5L2U7"/>
<sequence>KVAVATVYDLLMAQFGVDRGLPGDYPKSYDDDLPFTPGWQEKRSGISKDTCIQFAREWAITAEKTEGRCMIIVGPGLNHWYHNNLLYRSQIVALILSGCVGTQGGGHNHYVGQEKLAPMIPWAHIAFALDWVKPPRQQNGPSWHYVHSCQWRYDDEFTKYHTTPQDSELNQGHAIDIQAKAVRLGWLPWYPQFNKNSIELVKEAEQNGAKTNEEVIQYVVNLLKEKKLRFTIEDPDAPENWPRVWVIWRGNAIGTSAKGHEFFLKHYLGTHSAAIADEVAKGKVKEVVWRDPAPEGKMDLVVDINFRMDTSALYSDIVLPTAFWYEKNDLNSTDLHSYIHPLGAAVPPSWEAKPDWDIFKSLARKISELAKTHLPEPVKDIIAAPLAHDTPDELAQPTIKDWAKGECEPIPGKTMPKLVVVERDYVNLYNKFISFGPVKELAGHGIKYSIEDVWEEFAQKNPVEWNGKKYPSLRDAVDAANFLLATAPETCGEMAYRAFKAEEEKVGLKLTDLAEESRDVRYTFDDLVSQPRRLLTSPVWSGDMTEGKPYSPYVLNVKKLIPWRTLTGRQHLYLDHEGYIAFGENLPTYKPNPTPEQYGDINKTQIKGKTKLVRYLTPHGKWHIHSTYMDNHRMLTLSRGMEPIWLSEEDARELGINDNDWVELVNDNGVYVARAVVSARIPKGVCIVYHAVERTVGIPLSKTNIERGVTGKRGGMNNSVTRTKLKPVLMFGGYAQFTYAMNYWGPTGVNRDTYVYIRKYEGPVIW</sequence>
<dbReference type="PANTHER" id="PTHR43105:SF2">
    <property type="entry name" value="RESPIRATORY NITRATE REDUCTASE 2 ALPHA CHAIN"/>
    <property type="match status" value="1"/>
</dbReference>
<comment type="caution">
    <text evidence="11">The sequence shown here is derived from an EMBL/GenBank/DDBJ whole genome shotgun (WGS) entry which is preliminary data.</text>
</comment>
<evidence type="ECO:0000313" key="11">
    <source>
        <dbReference type="EMBL" id="HHJ63849.1"/>
    </source>
</evidence>
<evidence type="ECO:0000256" key="3">
    <source>
        <dbReference type="ARBA" id="ARBA00022485"/>
    </source>
</evidence>
<dbReference type="InterPro" id="IPR006655">
    <property type="entry name" value="Mopterin_OxRdtase_prok_CS"/>
</dbReference>
<keyword evidence="4" id="KW-0500">Molybdenum</keyword>
<dbReference type="InterPro" id="IPR037943">
    <property type="entry name" value="MopB_CT_Nitrate-R-NarG-like"/>
</dbReference>
<dbReference type="Proteomes" id="UP000885792">
    <property type="component" value="Unassembled WGS sequence"/>
</dbReference>
<keyword evidence="8" id="KW-0411">Iron-sulfur</keyword>
<dbReference type="InterPro" id="IPR006657">
    <property type="entry name" value="MoPterin_dinucl-bd_dom"/>
</dbReference>
<name>A0A7C5L2U7_AQUAO</name>
<dbReference type="InterPro" id="IPR009010">
    <property type="entry name" value="Asp_de-COase-like_dom_sf"/>
</dbReference>
<keyword evidence="7" id="KW-0408">Iron</keyword>
<accession>A0A7C5L2U7</accession>
<dbReference type="CDD" id="cd02776">
    <property type="entry name" value="MopB_CT_Nitrate-R-NarG-like"/>
    <property type="match status" value="1"/>
</dbReference>
<dbReference type="GO" id="GO:0016020">
    <property type="term" value="C:membrane"/>
    <property type="evidence" value="ECO:0007669"/>
    <property type="project" value="TreeGrafter"/>
</dbReference>
<dbReference type="Pfam" id="PF01568">
    <property type="entry name" value="Molydop_binding"/>
    <property type="match status" value="1"/>
</dbReference>
<evidence type="ECO:0000256" key="8">
    <source>
        <dbReference type="ARBA" id="ARBA00023014"/>
    </source>
</evidence>
<dbReference type="GO" id="GO:0043546">
    <property type="term" value="F:molybdopterin cofactor binding"/>
    <property type="evidence" value="ECO:0007669"/>
    <property type="project" value="InterPro"/>
</dbReference>
<comment type="cofactor">
    <cofactor evidence="2">
        <name>[4Fe-4S] cluster</name>
        <dbReference type="ChEBI" id="CHEBI:49883"/>
    </cofactor>
</comment>
<evidence type="ECO:0000256" key="1">
    <source>
        <dbReference type="ARBA" id="ARBA00001942"/>
    </source>
</evidence>
<feature type="domain" description="Molybdopterin dinucleotide-binding" evidence="10">
    <location>
        <begin position="614"/>
        <end position="728"/>
    </location>
</feature>
<feature type="non-terminal residue" evidence="11">
    <location>
        <position position="1"/>
    </location>
</feature>
<organism evidence="11">
    <name type="scientific">Aquifex aeolicus</name>
    <dbReference type="NCBI Taxonomy" id="63363"/>
    <lineage>
        <taxon>Bacteria</taxon>
        <taxon>Pseudomonadati</taxon>
        <taxon>Aquificota</taxon>
        <taxon>Aquificia</taxon>
        <taxon>Aquificales</taxon>
        <taxon>Aquificaceae</taxon>
        <taxon>Aquifex</taxon>
    </lineage>
</organism>
<keyword evidence="3" id="KW-0004">4Fe-4S</keyword>
<evidence type="ECO:0000256" key="2">
    <source>
        <dbReference type="ARBA" id="ARBA00001966"/>
    </source>
</evidence>
<dbReference type="InterPro" id="IPR006656">
    <property type="entry name" value="Mopterin_OxRdtase"/>
</dbReference>
<proteinExistence type="predicted"/>
<keyword evidence="5" id="KW-0479">Metal-binding</keyword>
<dbReference type="GO" id="GO:0016491">
    <property type="term" value="F:oxidoreductase activity"/>
    <property type="evidence" value="ECO:0007669"/>
    <property type="project" value="UniProtKB-KW"/>
</dbReference>
<dbReference type="PANTHER" id="PTHR43105">
    <property type="entry name" value="RESPIRATORY NITRATE REDUCTASE"/>
    <property type="match status" value="1"/>
</dbReference>
<evidence type="ECO:0000259" key="10">
    <source>
        <dbReference type="Pfam" id="PF01568"/>
    </source>
</evidence>
<dbReference type="SUPFAM" id="SSF53706">
    <property type="entry name" value="Formate dehydrogenase/DMSO reductase, domains 1-3"/>
    <property type="match status" value="1"/>
</dbReference>
<dbReference type="GO" id="GO:0051539">
    <property type="term" value="F:4 iron, 4 sulfur cluster binding"/>
    <property type="evidence" value="ECO:0007669"/>
    <property type="project" value="UniProtKB-KW"/>
</dbReference>
<dbReference type="SUPFAM" id="SSF50692">
    <property type="entry name" value="ADC-like"/>
    <property type="match status" value="1"/>
</dbReference>
<comment type="cofactor">
    <cofactor evidence="1">
        <name>Mo-bis(molybdopterin guanine dinucleotide)</name>
        <dbReference type="ChEBI" id="CHEBI:60539"/>
    </cofactor>
</comment>
<dbReference type="Gene3D" id="3.40.50.12440">
    <property type="match status" value="1"/>
</dbReference>
<dbReference type="PROSITE" id="PS00932">
    <property type="entry name" value="MOLYBDOPTERIN_PROK_3"/>
    <property type="match status" value="1"/>
</dbReference>
<feature type="domain" description="Molybdopterin oxidoreductase" evidence="9">
    <location>
        <begin position="58"/>
        <end position="364"/>
    </location>
</feature>
<evidence type="ECO:0000256" key="5">
    <source>
        <dbReference type="ARBA" id="ARBA00022723"/>
    </source>
</evidence>
<evidence type="ECO:0000256" key="6">
    <source>
        <dbReference type="ARBA" id="ARBA00023002"/>
    </source>
</evidence>
<evidence type="ECO:0000256" key="4">
    <source>
        <dbReference type="ARBA" id="ARBA00022505"/>
    </source>
</evidence>
<dbReference type="EMBL" id="DRNB01000112">
    <property type="protein sequence ID" value="HHJ63849.1"/>
    <property type="molecule type" value="Genomic_DNA"/>
</dbReference>
<dbReference type="InterPro" id="IPR050123">
    <property type="entry name" value="Prok_molybdopt-oxidoreductase"/>
</dbReference>
<dbReference type="GO" id="GO:0045333">
    <property type="term" value="P:cellular respiration"/>
    <property type="evidence" value="ECO:0007669"/>
    <property type="project" value="UniProtKB-ARBA"/>
</dbReference>
<gene>
    <name evidence="11" type="ORF">ENJ61_02980</name>
</gene>
<keyword evidence="6" id="KW-0560">Oxidoreductase</keyword>
<evidence type="ECO:0000256" key="7">
    <source>
        <dbReference type="ARBA" id="ARBA00023004"/>
    </source>
</evidence>
<reference evidence="11" key="1">
    <citation type="journal article" date="2020" name="mSystems">
        <title>Genome- and Community-Level Interaction Insights into Carbon Utilization and Element Cycling Functions of Hydrothermarchaeota in Hydrothermal Sediment.</title>
        <authorList>
            <person name="Zhou Z."/>
            <person name="Liu Y."/>
            <person name="Xu W."/>
            <person name="Pan J."/>
            <person name="Luo Z.H."/>
            <person name="Li M."/>
        </authorList>
    </citation>
    <scope>NUCLEOTIDE SEQUENCE [LARGE SCALE GENOMIC DNA]</scope>
    <source>
        <strain evidence="11">HyVt-501</strain>
    </source>
</reference>
<dbReference type="Pfam" id="PF00384">
    <property type="entry name" value="Molybdopterin"/>
    <property type="match status" value="1"/>
</dbReference>
<evidence type="ECO:0000259" key="9">
    <source>
        <dbReference type="Pfam" id="PF00384"/>
    </source>
</evidence>
<protein>
    <submittedName>
        <fullName evidence="11">Nitrate reductase subunit alpha</fullName>
    </submittedName>
</protein>
<dbReference type="GO" id="GO:0046872">
    <property type="term" value="F:metal ion binding"/>
    <property type="evidence" value="ECO:0007669"/>
    <property type="project" value="UniProtKB-KW"/>
</dbReference>